<keyword evidence="9" id="KW-1185">Reference proteome</keyword>
<dbReference type="SUPFAM" id="SSF56672">
    <property type="entry name" value="DNA/RNA polymerases"/>
    <property type="match status" value="1"/>
</dbReference>
<dbReference type="GO" id="GO:0003676">
    <property type="term" value="F:nucleic acid binding"/>
    <property type="evidence" value="ECO:0007669"/>
    <property type="project" value="InterPro"/>
</dbReference>
<keyword evidence="3" id="KW-0540">Nuclease</keyword>
<evidence type="ECO:0000259" key="7">
    <source>
        <dbReference type="PROSITE" id="PS50878"/>
    </source>
</evidence>
<evidence type="ECO:0000256" key="4">
    <source>
        <dbReference type="ARBA" id="ARBA00022759"/>
    </source>
</evidence>
<keyword evidence="5" id="KW-0863">Zinc-finger</keyword>
<sequence length="695" mass="78934">MVRRKPVQRYHMLRRRWKHPNAFHSHQLKQALLNKLCPALQAEAMRSDWREWDLDRFIQFILKCNDDLARRKRRNAKRVNMIANVVPMRPEPSMAPRPNYPPRRETQPRFYEVGDEVLETPRGTTQVPKGVDNRQCRWCKSPQHTSRDCPTKPSCTVCGKKGHDEKNCYRVTRQGKLATQHITVTRTPQGISMDLKEDTSNLAVLESLAKYFNDSCDRVKEQKAKAAAKKNEPMAGAVNVASEQESGGLYGRFVIADTHVTCLVDPGADKNIISWQQLQTLPLEYRCLWRPNEDGEMMLNFIQGSCEVVGTINLPVISPLGNVEMEFCIVKDARLNILGNPWMRTLSAAICFKNDEVRNEVGQLPLFTGEMVTYADVFSTTQSVVDVNILSDLKQNLGETLSDATKSRIVDILEKYSEAWKKTRVACSKNFVYRIDTGEATPIVEPHRHFAPKTLEELKRLTRELLEAGAIRRSTSNWLSQPVIVAKKDGSSRLCVDFRSLNAVTKSDPFNAPDAAAIIRQLGHSKLFVVMDLKNSFNQMKIHPDDRHKTAFWTPLGQMEWLGVPFGLLNGTSALARWLYLNVIDLEGIAVYVDDIVIHADDESTLLKYFEAMMKRLCEIGAHVNVGKCKFGIEEIEFLGFNVKAGKLTPPVESINAINAIKVPHDTTTIRVSYKVLLKLQDHSTNYFKKILLSR</sequence>
<dbReference type="PROSITE" id="PS50878">
    <property type="entry name" value="RT_POL"/>
    <property type="match status" value="1"/>
</dbReference>
<dbReference type="PANTHER" id="PTHR37984:SF5">
    <property type="entry name" value="PROTEIN NYNRIN-LIKE"/>
    <property type="match status" value="1"/>
</dbReference>
<dbReference type="CDD" id="cd00303">
    <property type="entry name" value="retropepsin_like"/>
    <property type="match status" value="1"/>
</dbReference>
<dbReference type="OMA" id="MASAMYF"/>
<organism evidence="8 9">
    <name type="scientific">Gregarina niphandrodes</name>
    <name type="common">Septate eugregarine</name>
    <dbReference type="NCBI Taxonomy" id="110365"/>
    <lineage>
        <taxon>Eukaryota</taxon>
        <taxon>Sar</taxon>
        <taxon>Alveolata</taxon>
        <taxon>Apicomplexa</taxon>
        <taxon>Conoidasida</taxon>
        <taxon>Gregarinasina</taxon>
        <taxon>Eugregarinorida</taxon>
        <taxon>Gregarinidae</taxon>
        <taxon>Gregarina</taxon>
    </lineage>
</organism>
<dbReference type="GO" id="GO:0003964">
    <property type="term" value="F:RNA-directed DNA polymerase activity"/>
    <property type="evidence" value="ECO:0007669"/>
    <property type="project" value="UniProtKB-KW"/>
</dbReference>
<dbReference type="eggNOG" id="KOG0017">
    <property type="taxonomic scope" value="Eukaryota"/>
</dbReference>
<dbReference type="Gene3D" id="4.10.60.10">
    <property type="entry name" value="Zinc finger, CCHC-type"/>
    <property type="match status" value="1"/>
</dbReference>
<dbReference type="InterPro" id="IPR050951">
    <property type="entry name" value="Retrovirus_Pol_polyprotein"/>
</dbReference>
<keyword evidence="5" id="KW-0862">Zinc</keyword>
<dbReference type="PANTHER" id="PTHR37984">
    <property type="entry name" value="PROTEIN CBG26694"/>
    <property type="match status" value="1"/>
</dbReference>
<dbReference type="InterPro" id="IPR043128">
    <property type="entry name" value="Rev_trsase/Diguanyl_cyclase"/>
</dbReference>
<dbReference type="SUPFAM" id="SSF50630">
    <property type="entry name" value="Acid proteases"/>
    <property type="match status" value="1"/>
</dbReference>
<dbReference type="EMBL" id="AFNH02001738">
    <property type="protein sequence ID" value="EZG42828.1"/>
    <property type="molecule type" value="Genomic_DNA"/>
</dbReference>
<dbReference type="Gene3D" id="3.10.10.10">
    <property type="entry name" value="HIV Type 1 Reverse Transcriptase, subunit A, domain 1"/>
    <property type="match status" value="1"/>
</dbReference>
<dbReference type="GeneID" id="22916598"/>
<dbReference type="SUPFAM" id="SSF57756">
    <property type="entry name" value="Retrovirus zinc finger-like domains"/>
    <property type="match status" value="1"/>
</dbReference>
<evidence type="ECO:0000256" key="2">
    <source>
        <dbReference type="ARBA" id="ARBA00022695"/>
    </source>
</evidence>
<evidence type="ECO:0000256" key="5">
    <source>
        <dbReference type="PROSITE-ProRule" id="PRU00047"/>
    </source>
</evidence>
<keyword evidence="4" id="KW-0378">Hydrolase</keyword>
<dbReference type="Proteomes" id="UP000019763">
    <property type="component" value="Unassembled WGS sequence"/>
</dbReference>
<dbReference type="InterPro" id="IPR043502">
    <property type="entry name" value="DNA/RNA_pol_sf"/>
</dbReference>
<dbReference type="Pfam" id="PF00078">
    <property type="entry name" value="RVT_1"/>
    <property type="match status" value="1"/>
</dbReference>
<name>A0A023AWM3_GRENI</name>
<protein>
    <submittedName>
        <fullName evidence="8">Reverse transcriptase family (RTs) from retrotransposons and retroviruses protein</fullName>
    </submittedName>
</protein>
<evidence type="ECO:0000313" key="9">
    <source>
        <dbReference type="Proteomes" id="UP000019763"/>
    </source>
</evidence>
<reference evidence="8" key="1">
    <citation type="submission" date="2013-12" db="EMBL/GenBank/DDBJ databases">
        <authorList>
            <person name="Omoto C.K."/>
            <person name="Sibley D."/>
            <person name="Venepally P."/>
            <person name="Hadjithomas M."/>
            <person name="Karamycheva S."/>
            <person name="Brunk B."/>
            <person name="Roos D."/>
            <person name="Caler E."/>
            <person name="Lorenzi H."/>
        </authorList>
    </citation>
    <scope>NUCLEOTIDE SEQUENCE</scope>
</reference>
<dbReference type="GO" id="GO:0008270">
    <property type="term" value="F:zinc ion binding"/>
    <property type="evidence" value="ECO:0007669"/>
    <property type="project" value="UniProtKB-KW"/>
</dbReference>
<feature type="domain" description="Reverse transcriptase" evidence="7">
    <location>
        <begin position="467"/>
        <end position="643"/>
    </location>
</feature>
<dbReference type="AlphaFoldDB" id="A0A023AWM3"/>
<evidence type="ECO:0000259" key="6">
    <source>
        <dbReference type="PROSITE" id="PS50158"/>
    </source>
</evidence>
<evidence type="ECO:0000256" key="3">
    <source>
        <dbReference type="ARBA" id="ARBA00022722"/>
    </source>
</evidence>
<keyword evidence="8" id="KW-0695">RNA-directed DNA polymerase</keyword>
<dbReference type="PROSITE" id="PS50158">
    <property type="entry name" value="ZF_CCHC"/>
    <property type="match status" value="1"/>
</dbReference>
<keyword evidence="5" id="KW-0479">Metal-binding</keyword>
<accession>A0A023AWM3</accession>
<evidence type="ECO:0000256" key="1">
    <source>
        <dbReference type="ARBA" id="ARBA00022679"/>
    </source>
</evidence>
<keyword evidence="2" id="KW-0548">Nucleotidyltransferase</keyword>
<dbReference type="SMART" id="SM00343">
    <property type="entry name" value="ZnF_C2HC"/>
    <property type="match status" value="2"/>
</dbReference>
<proteinExistence type="predicted"/>
<dbReference type="RefSeq" id="XP_011133893.1">
    <property type="nucleotide sequence ID" value="XM_011135591.1"/>
</dbReference>
<keyword evidence="4" id="KW-0255">Endonuclease</keyword>
<dbReference type="Gene3D" id="2.40.70.10">
    <property type="entry name" value="Acid Proteases"/>
    <property type="match status" value="1"/>
</dbReference>
<feature type="domain" description="CCHC-type" evidence="6">
    <location>
        <begin position="155"/>
        <end position="168"/>
    </location>
</feature>
<comment type="caution">
    <text evidence="8">The sequence shown here is derived from an EMBL/GenBank/DDBJ whole genome shotgun (WGS) entry which is preliminary data.</text>
</comment>
<dbReference type="Gene3D" id="3.30.70.270">
    <property type="match status" value="1"/>
</dbReference>
<gene>
    <name evidence="8" type="ORF">GNI_219820</name>
</gene>
<evidence type="ECO:0000313" key="8">
    <source>
        <dbReference type="EMBL" id="EZG42828.1"/>
    </source>
</evidence>
<dbReference type="InterPro" id="IPR036875">
    <property type="entry name" value="Znf_CCHC_sf"/>
</dbReference>
<dbReference type="CDD" id="cd01647">
    <property type="entry name" value="RT_LTR"/>
    <property type="match status" value="1"/>
</dbReference>
<dbReference type="InterPro" id="IPR001878">
    <property type="entry name" value="Znf_CCHC"/>
</dbReference>
<dbReference type="InterPro" id="IPR021109">
    <property type="entry name" value="Peptidase_aspartic_dom_sf"/>
</dbReference>
<dbReference type="VEuPathDB" id="CryptoDB:GNI_219820"/>
<dbReference type="InterPro" id="IPR000477">
    <property type="entry name" value="RT_dom"/>
</dbReference>
<dbReference type="GO" id="GO:0004519">
    <property type="term" value="F:endonuclease activity"/>
    <property type="evidence" value="ECO:0007669"/>
    <property type="project" value="UniProtKB-KW"/>
</dbReference>
<keyword evidence="1" id="KW-0808">Transferase</keyword>